<dbReference type="eggNOG" id="KOG4472">
    <property type="taxonomic scope" value="Eukaryota"/>
</dbReference>
<dbReference type="Gene3D" id="3.90.550.10">
    <property type="entry name" value="Spore Coat Polysaccharide Biosynthesis Protein SpsA, Chain A"/>
    <property type="match status" value="1"/>
</dbReference>
<evidence type="ECO:0000313" key="8">
    <source>
        <dbReference type="EMBL" id="EGV59951.1"/>
    </source>
</evidence>
<evidence type="ECO:0000256" key="3">
    <source>
        <dbReference type="ARBA" id="ARBA00022676"/>
    </source>
</evidence>
<keyword evidence="4 8" id="KW-0808">Transferase</keyword>
<reference evidence="8 9" key="1">
    <citation type="journal article" date="2011" name="Proc. Natl. Acad. Sci. U.S.A.">
        <title>Comparative genomics of xylose-fermenting fungi for enhanced biofuel production.</title>
        <authorList>
            <person name="Wohlbach D.J."/>
            <person name="Kuo A."/>
            <person name="Sato T.K."/>
            <person name="Potts K.M."/>
            <person name="Salamov A.A."/>
            <person name="LaButti K.M."/>
            <person name="Sun H."/>
            <person name="Clum A."/>
            <person name="Pangilinan J.L."/>
            <person name="Lindquist E.A."/>
            <person name="Lucas S."/>
            <person name="Lapidus A."/>
            <person name="Jin M."/>
            <person name="Gunawan C."/>
            <person name="Balan V."/>
            <person name="Dale B.E."/>
            <person name="Jeffries T.W."/>
            <person name="Zinkel R."/>
            <person name="Barry K.W."/>
            <person name="Grigoriev I.V."/>
            <person name="Gasch A.P."/>
        </authorList>
    </citation>
    <scope>NUCLEOTIDE SEQUENCE [LARGE SCALE GENOMIC DNA]</scope>
    <source>
        <strain evidence="9">ATCC 10573 / BCRC 21748 / CBS 615 / JCM 9827 / NBRC 10315 / NRRL Y-1498 / VKM Y-70</strain>
    </source>
</reference>
<dbReference type="AlphaFoldDB" id="G3BEQ6"/>
<accession>G3BEQ6</accession>
<protein>
    <submittedName>
        <fullName evidence="8">Nucleotide-diphospho-sugar transferase</fullName>
    </submittedName>
</protein>
<keyword evidence="5" id="KW-0735">Signal-anchor</keyword>
<organism evidence="9">
    <name type="scientific">Candida tenuis (strain ATCC 10573 / BCRC 21748 / CBS 615 / JCM 9827 / NBRC 10315 / NRRL Y-1498 / VKM Y-70)</name>
    <name type="common">Yeast</name>
    <name type="synonym">Yamadazyma tenuis</name>
    <dbReference type="NCBI Taxonomy" id="590646"/>
    <lineage>
        <taxon>Eukaryota</taxon>
        <taxon>Fungi</taxon>
        <taxon>Dikarya</taxon>
        <taxon>Ascomycota</taxon>
        <taxon>Saccharomycotina</taxon>
        <taxon>Pichiomycetes</taxon>
        <taxon>Debaryomycetaceae</taxon>
        <taxon>Yamadazyma</taxon>
    </lineage>
</organism>
<dbReference type="SUPFAM" id="SSF53448">
    <property type="entry name" value="Nucleotide-diphospho-sugar transferases"/>
    <property type="match status" value="1"/>
</dbReference>
<dbReference type="Pfam" id="PF01793">
    <property type="entry name" value="Glyco_transf_15"/>
    <property type="match status" value="1"/>
</dbReference>
<dbReference type="InterPro" id="IPR002685">
    <property type="entry name" value="Glyco_trans_15"/>
</dbReference>
<evidence type="ECO:0000256" key="5">
    <source>
        <dbReference type="ARBA" id="ARBA00022968"/>
    </source>
</evidence>
<dbReference type="EMBL" id="GL996528">
    <property type="protein sequence ID" value="EGV59951.1"/>
    <property type="molecule type" value="Genomic_DNA"/>
</dbReference>
<evidence type="ECO:0000256" key="7">
    <source>
        <dbReference type="SAM" id="Phobius"/>
    </source>
</evidence>
<dbReference type="GO" id="GO:0006493">
    <property type="term" value="P:protein O-linked glycosylation"/>
    <property type="evidence" value="ECO:0007669"/>
    <property type="project" value="TreeGrafter"/>
</dbReference>
<keyword evidence="7" id="KW-0472">Membrane</keyword>
<dbReference type="GO" id="GO:0000026">
    <property type="term" value="F:alpha-1,2-mannosyltransferase activity"/>
    <property type="evidence" value="ECO:0007669"/>
    <property type="project" value="TreeGrafter"/>
</dbReference>
<dbReference type="RefSeq" id="XP_006689165.1">
    <property type="nucleotide sequence ID" value="XM_006689102.1"/>
</dbReference>
<dbReference type="OrthoDB" id="4025677at2759"/>
<comment type="subcellular location">
    <subcellularLocation>
        <location evidence="1">Membrane</location>
        <topology evidence="1">Single-pass type II membrane protein</topology>
    </subcellularLocation>
</comment>
<dbReference type="Proteomes" id="UP000000707">
    <property type="component" value="Unassembled WGS sequence"/>
</dbReference>
<keyword evidence="7" id="KW-0812">Transmembrane</keyword>
<dbReference type="GO" id="GO:0005794">
    <property type="term" value="C:Golgi apparatus"/>
    <property type="evidence" value="ECO:0007669"/>
    <property type="project" value="TreeGrafter"/>
</dbReference>
<sequence length="461" mass="52084">MTKVPTVSSIKGAKMVVLVAAAVVLAVYWLAGDIRQLVDKSVGEVRGVIAGGGGVFGDGQGAEMVKEVAEVQGLEHTSSDRYPGPVSGISQLNKRDQNRAGKEKAAMVLVIVSLEDARLALETIQHYQERFNNKFNYDWVLVAIGSVLSDRSQDFAAVAGNVRLIELRGGRLQTSPSANNVKNKGERVEQYPAKFKTRSNIRQKKLARMMLGPIFEVGDLWDDYDFYWKVPVGSSLGCDVNYDVFEFMRQNQIAYGWSLIHQDYQGTQPELISEFQSFVDASGGAVNPENLQFMLDETKDSTKDWHYKGCSFHPEFEIVDLNFFRTSEYQKMREFIEDKGLLFYRGWRDPAIRTLLTSTLLHSQQIHFFDDLAVEHPSYGLSNCPADENVYLSNRCSCDPFKKSERFVSANLRKDYDTMHNHECVTHWYRSRGESNMLDPDRAQAPAEPSVDGPTFEDLFS</sequence>
<keyword evidence="7" id="KW-1133">Transmembrane helix</keyword>
<keyword evidence="9" id="KW-1185">Reference proteome</keyword>
<evidence type="ECO:0000256" key="6">
    <source>
        <dbReference type="SAM" id="MobiDB-lite"/>
    </source>
</evidence>
<dbReference type="PANTHER" id="PTHR31121:SF11">
    <property type="entry name" value="MANNOSYLTRANSFERASE KTR3-RELATED"/>
    <property type="match status" value="1"/>
</dbReference>
<evidence type="ECO:0000256" key="4">
    <source>
        <dbReference type="ARBA" id="ARBA00022679"/>
    </source>
</evidence>
<evidence type="ECO:0000313" key="9">
    <source>
        <dbReference type="Proteomes" id="UP000000707"/>
    </source>
</evidence>
<dbReference type="GO" id="GO:0006487">
    <property type="term" value="P:protein N-linked glycosylation"/>
    <property type="evidence" value="ECO:0007669"/>
    <property type="project" value="TreeGrafter"/>
</dbReference>
<feature type="transmembrane region" description="Helical" evidence="7">
    <location>
        <begin position="12"/>
        <end position="31"/>
    </location>
</feature>
<dbReference type="GO" id="GO:0000032">
    <property type="term" value="P:cell wall mannoprotein biosynthetic process"/>
    <property type="evidence" value="ECO:0007669"/>
    <property type="project" value="TreeGrafter"/>
</dbReference>
<dbReference type="InterPro" id="IPR029044">
    <property type="entry name" value="Nucleotide-diphossugar_trans"/>
</dbReference>
<dbReference type="GO" id="GO:0016020">
    <property type="term" value="C:membrane"/>
    <property type="evidence" value="ECO:0007669"/>
    <property type="project" value="UniProtKB-SubCell"/>
</dbReference>
<dbReference type="KEGG" id="cten:18249182"/>
<feature type="region of interest" description="Disordered" evidence="6">
    <location>
        <begin position="435"/>
        <end position="461"/>
    </location>
</feature>
<dbReference type="HOGENOM" id="CLU_024327_0_2_1"/>
<name>G3BEQ6_CANTC</name>
<dbReference type="GeneID" id="18249182"/>
<dbReference type="PANTHER" id="PTHR31121">
    <property type="entry name" value="ALPHA-1,2 MANNOSYLTRANSFERASE KTR1"/>
    <property type="match status" value="1"/>
</dbReference>
<evidence type="ECO:0000256" key="2">
    <source>
        <dbReference type="ARBA" id="ARBA00007677"/>
    </source>
</evidence>
<comment type="similarity">
    <text evidence="2">Belongs to the glycosyltransferase 15 family.</text>
</comment>
<evidence type="ECO:0000256" key="1">
    <source>
        <dbReference type="ARBA" id="ARBA00004606"/>
    </source>
</evidence>
<keyword evidence="3" id="KW-0328">Glycosyltransferase</keyword>
<gene>
    <name evidence="8" type="ORF">CANTEDRAFT_126620</name>
</gene>
<proteinExistence type="inferred from homology"/>